<dbReference type="PANTHER" id="PTHR31671:SF3">
    <property type="entry name" value="DIABETES AND OBESITY REGULATED, ISOFORM G"/>
    <property type="match status" value="1"/>
</dbReference>
<comment type="subcellular location">
    <subcellularLocation>
        <location evidence="2">Cytoplasm</location>
        <location evidence="2">Cytosol</location>
    </subcellularLocation>
    <subcellularLocation>
        <location evidence="1">Cytoplasmic vesicle</location>
        <location evidence="1">Autophagosome</location>
    </subcellularLocation>
    <subcellularLocation>
        <location evidence="10">Nucleus</location>
        <location evidence="10">Nuclear body</location>
    </subcellularLocation>
</comment>
<evidence type="ECO:0000256" key="5">
    <source>
        <dbReference type="ARBA" id="ARBA00023015"/>
    </source>
</evidence>
<dbReference type="GO" id="GO:0005776">
    <property type="term" value="C:autophagosome"/>
    <property type="evidence" value="ECO:0007669"/>
    <property type="project" value="UniProtKB-SubCell"/>
</dbReference>
<evidence type="ECO:0000256" key="1">
    <source>
        <dbReference type="ARBA" id="ARBA00004419"/>
    </source>
</evidence>
<evidence type="ECO:0000256" key="7">
    <source>
        <dbReference type="ARBA" id="ARBA00023163"/>
    </source>
</evidence>
<evidence type="ECO:0000256" key="8">
    <source>
        <dbReference type="ARBA" id="ARBA00023242"/>
    </source>
</evidence>
<dbReference type="GO" id="GO:0016604">
    <property type="term" value="C:nuclear body"/>
    <property type="evidence" value="ECO:0007669"/>
    <property type="project" value="UniProtKB-SubCell"/>
</dbReference>
<keyword evidence="4" id="KW-0072">Autophagy</keyword>
<evidence type="ECO:0000256" key="4">
    <source>
        <dbReference type="ARBA" id="ARBA00023006"/>
    </source>
</evidence>
<feature type="region of interest" description="Disordered" evidence="11">
    <location>
        <begin position="14"/>
        <end position="35"/>
    </location>
</feature>
<evidence type="ECO:0008006" key="14">
    <source>
        <dbReference type="Google" id="ProtNLM"/>
    </source>
</evidence>
<dbReference type="EMBL" id="CAJHNH020004146">
    <property type="protein sequence ID" value="CAG5130625.1"/>
    <property type="molecule type" value="Genomic_DNA"/>
</dbReference>
<proteinExistence type="predicted"/>
<dbReference type="Proteomes" id="UP000678393">
    <property type="component" value="Unassembled WGS sequence"/>
</dbReference>
<keyword evidence="6" id="KW-0010">Activator</keyword>
<dbReference type="GO" id="GO:0000045">
    <property type="term" value="P:autophagosome assembly"/>
    <property type="evidence" value="ECO:0007669"/>
    <property type="project" value="TreeGrafter"/>
</dbReference>
<comment type="caution">
    <text evidence="12">The sequence shown here is derived from an EMBL/GenBank/DDBJ whole genome shotgun (WGS) entry which is preliminary data.</text>
</comment>
<evidence type="ECO:0000256" key="2">
    <source>
        <dbReference type="ARBA" id="ARBA00004514"/>
    </source>
</evidence>
<dbReference type="Pfam" id="PF14839">
    <property type="entry name" value="DOR"/>
    <property type="match status" value="1"/>
</dbReference>
<dbReference type="AlphaFoldDB" id="A0A8S3ZSS6"/>
<reference evidence="12" key="1">
    <citation type="submission" date="2021-04" db="EMBL/GenBank/DDBJ databases">
        <authorList>
            <consortium name="Molecular Ecology Group"/>
        </authorList>
    </citation>
    <scope>NUCLEOTIDE SEQUENCE</scope>
</reference>
<organism evidence="12 13">
    <name type="scientific">Candidula unifasciata</name>
    <dbReference type="NCBI Taxonomy" id="100452"/>
    <lineage>
        <taxon>Eukaryota</taxon>
        <taxon>Metazoa</taxon>
        <taxon>Spiralia</taxon>
        <taxon>Lophotrochozoa</taxon>
        <taxon>Mollusca</taxon>
        <taxon>Gastropoda</taxon>
        <taxon>Heterobranchia</taxon>
        <taxon>Euthyneura</taxon>
        <taxon>Panpulmonata</taxon>
        <taxon>Eupulmonata</taxon>
        <taxon>Stylommatophora</taxon>
        <taxon>Helicina</taxon>
        <taxon>Helicoidea</taxon>
        <taxon>Geomitridae</taxon>
        <taxon>Candidula</taxon>
    </lineage>
</organism>
<evidence type="ECO:0000313" key="12">
    <source>
        <dbReference type="EMBL" id="CAG5130625.1"/>
    </source>
</evidence>
<keyword evidence="7" id="KW-0804">Transcription</keyword>
<feature type="compositionally biased region" description="Basic residues" evidence="11">
    <location>
        <begin position="63"/>
        <end position="73"/>
    </location>
</feature>
<dbReference type="InterPro" id="IPR029431">
    <property type="entry name" value="TP53INP"/>
</dbReference>
<evidence type="ECO:0000256" key="9">
    <source>
        <dbReference type="ARBA" id="ARBA00023329"/>
    </source>
</evidence>
<gene>
    <name evidence="12" type="ORF">CUNI_LOCUS16183</name>
</gene>
<feature type="compositionally biased region" description="Basic and acidic residues" evidence="11">
    <location>
        <begin position="16"/>
        <end position="25"/>
    </location>
</feature>
<dbReference type="OrthoDB" id="6159561at2759"/>
<dbReference type="GO" id="GO:0031410">
    <property type="term" value="C:cytoplasmic vesicle"/>
    <property type="evidence" value="ECO:0007669"/>
    <property type="project" value="UniProtKB-KW"/>
</dbReference>
<name>A0A8S3ZSS6_9EUPU</name>
<keyword evidence="9" id="KW-0968">Cytoplasmic vesicle</keyword>
<protein>
    <recommendedName>
        <fullName evidence="14">Tumor protein p53-inducible nuclear protein 1</fullName>
    </recommendedName>
</protein>
<evidence type="ECO:0000256" key="3">
    <source>
        <dbReference type="ARBA" id="ARBA00022490"/>
    </source>
</evidence>
<feature type="region of interest" description="Disordered" evidence="11">
    <location>
        <begin position="321"/>
        <end position="353"/>
    </location>
</feature>
<keyword evidence="3" id="KW-0963">Cytoplasm</keyword>
<accession>A0A8S3ZSS6</accession>
<dbReference type="GO" id="GO:0005829">
    <property type="term" value="C:cytosol"/>
    <property type="evidence" value="ECO:0007669"/>
    <property type="project" value="UniProtKB-SubCell"/>
</dbReference>
<keyword evidence="8" id="KW-0539">Nucleus</keyword>
<feature type="compositionally biased region" description="Polar residues" evidence="11">
    <location>
        <begin position="79"/>
        <end position="94"/>
    </location>
</feature>
<evidence type="ECO:0000256" key="10">
    <source>
        <dbReference type="ARBA" id="ARBA00034306"/>
    </source>
</evidence>
<keyword evidence="13" id="KW-1185">Reference proteome</keyword>
<evidence type="ECO:0000256" key="6">
    <source>
        <dbReference type="ARBA" id="ARBA00023159"/>
    </source>
</evidence>
<sequence length="353" mass="39143">MFNSVAKYLWGSNSEHGQEYTDSGKLKQQHGTGEHLDVQQEEDWLVVNADDKENSGQPGQRHQQIHHHHRGYAHHTQQGHSGQDSLSQNSSNASDTEFLDDAAALAAQSISMDDLCHPTSDMDAYSEYILSPLHDCGRVNQDTDRYSDTESLPESVFSACSGRSHATYHPCGSRSEPWVVAPPPCFTGSQVGGLSPVASSPLENLLIEHPSMSVYLSFPPSLPFLSSHPLGQTFTNSLREDTETVEGNEDQVLSDQISNRGNHNEARSHAIQQPNTQFHAAANQGLLSPQQLLKDIHVAQRLQCIQVKKLISKSKCERQNKVREYQSHAKGSNGRNKRMRPSGFKASRFGQHM</sequence>
<dbReference type="PANTHER" id="PTHR31671">
    <property type="entry name" value="DIABETES AND OBESITY REGULATED, ISOFORM G"/>
    <property type="match status" value="1"/>
</dbReference>
<evidence type="ECO:0000313" key="13">
    <source>
        <dbReference type="Proteomes" id="UP000678393"/>
    </source>
</evidence>
<dbReference type="GO" id="GO:0045893">
    <property type="term" value="P:positive regulation of DNA-templated transcription"/>
    <property type="evidence" value="ECO:0007669"/>
    <property type="project" value="TreeGrafter"/>
</dbReference>
<feature type="region of interest" description="Disordered" evidence="11">
    <location>
        <begin position="51"/>
        <end position="94"/>
    </location>
</feature>
<evidence type="ECO:0000256" key="11">
    <source>
        <dbReference type="SAM" id="MobiDB-lite"/>
    </source>
</evidence>
<keyword evidence="5" id="KW-0805">Transcription regulation</keyword>